<dbReference type="GO" id="GO:0005506">
    <property type="term" value="F:iron ion binding"/>
    <property type="evidence" value="ECO:0007669"/>
    <property type="project" value="InterPro"/>
</dbReference>
<dbReference type="InterPro" id="IPR005107">
    <property type="entry name" value="CO_DH_flav_C"/>
</dbReference>
<dbReference type="STRING" id="1336337.A0A3N4J4E3"/>
<evidence type="ECO:0000313" key="3">
    <source>
        <dbReference type="Proteomes" id="UP000276215"/>
    </source>
</evidence>
<organism evidence="2 3">
    <name type="scientific">Choiromyces venosus 120613-1</name>
    <dbReference type="NCBI Taxonomy" id="1336337"/>
    <lineage>
        <taxon>Eukaryota</taxon>
        <taxon>Fungi</taxon>
        <taxon>Dikarya</taxon>
        <taxon>Ascomycota</taxon>
        <taxon>Pezizomycotina</taxon>
        <taxon>Pezizomycetes</taxon>
        <taxon>Pezizales</taxon>
        <taxon>Tuberaceae</taxon>
        <taxon>Choiromyces</taxon>
    </lineage>
</organism>
<dbReference type="InterPro" id="IPR016208">
    <property type="entry name" value="Ald_Oxase/xanthine_DH-like"/>
</dbReference>
<name>A0A3N4J4E3_9PEZI</name>
<dbReference type="Gene3D" id="3.30.43.10">
    <property type="entry name" value="Uridine Diphospho-n-acetylenolpyruvylglucosamine Reductase, domain 2"/>
    <property type="match status" value="1"/>
</dbReference>
<sequence>MRARVMKRRSPAKRVSQTEEVPLSGAMYGALLKTCGHDNCCQSPSSGNKATTEVDVLEGKYSFPPFNLSLMSHIPRLYTRPALRKYTKQPIFYGNEKKVWLRPTAIEQLVELKHVYLSAKIVSGSSEHEKYGVSVYVGDIEGLKGFSIYEEKGEVVIGGNTSPTVLEVACLEGHKKLGKRRFVLEAIRKQLKYFAGRQIRNTATPAGNIVTASPISDLNPVLIASGTVLTAQSKTRGQFPLPMKEFFVAYRMTALPADGIITKLTIPLPVEATQEVIKSYKQAKRKDDDIAIVTARFGVVLAEGSVVTDISLAYGGFVHYPTIN</sequence>
<dbReference type="SUPFAM" id="SSF55447">
    <property type="entry name" value="CO dehydrogenase flavoprotein C-terminal domain-like"/>
    <property type="match status" value="1"/>
</dbReference>
<reference evidence="2 3" key="1">
    <citation type="journal article" date="2018" name="Nat. Ecol. Evol.">
        <title>Pezizomycetes genomes reveal the molecular basis of ectomycorrhizal truffle lifestyle.</title>
        <authorList>
            <person name="Murat C."/>
            <person name="Payen T."/>
            <person name="Noel B."/>
            <person name="Kuo A."/>
            <person name="Morin E."/>
            <person name="Chen J."/>
            <person name="Kohler A."/>
            <person name="Krizsan K."/>
            <person name="Balestrini R."/>
            <person name="Da Silva C."/>
            <person name="Montanini B."/>
            <person name="Hainaut M."/>
            <person name="Levati E."/>
            <person name="Barry K.W."/>
            <person name="Belfiori B."/>
            <person name="Cichocki N."/>
            <person name="Clum A."/>
            <person name="Dockter R.B."/>
            <person name="Fauchery L."/>
            <person name="Guy J."/>
            <person name="Iotti M."/>
            <person name="Le Tacon F."/>
            <person name="Lindquist E.A."/>
            <person name="Lipzen A."/>
            <person name="Malagnac F."/>
            <person name="Mello A."/>
            <person name="Molinier V."/>
            <person name="Miyauchi S."/>
            <person name="Poulain J."/>
            <person name="Riccioni C."/>
            <person name="Rubini A."/>
            <person name="Sitrit Y."/>
            <person name="Splivallo R."/>
            <person name="Traeger S."/>
            <person name="Wang M."/>
            <person name="Zifcakova L."/>
            <person name="Wipf D."/>
            <person name="Zambonelli A."/>
            <person name="Paolocci F."/>
            <person name="Nowrousian M."/>
            <person name="Ottonello S."/>
            <person name="Baldrian P."/>
            <person name="Spatafora J.W."/>
            <person name="Henrissat B."/>
            <person name="Nagy L.G."/>
            <person name="Aury J.M."/>
            <person name="Wincker P."/>
            <person name="Grigoriev I.V."/>
            <person name="Bonfante P."/>
            <person name="Martin F.M."/>
        </authorList>
    </citation>
    <scope>NUCLEOTIDE SEQUENCE [LARGE SCALE GENOMIC DNA]</scope>
    <source>
        <strain evidence="2 3">120613-1</strain>
    </source>
</reference>
<dbReference type="EMBL" id="ML120481">
    <property type="protein sequence ID" value="RPA92107.1"/>
    <property type="molecule type" value="Genomic_DNA"/>
</dbReference>
<dbReference type="InterPro" id="IPR002346">
    <property type="entry name" value="Mopterin_DH_FAD-bd"/>
</dbReference>
<dbReference type="Proteomes" id="UP000276215">
    <property type="component" value="Unassembled WGS sequence"/>
</dbReference>
<dbReference type="Gene3D" id="3.30.390.50">
    <property type="entry name" value="CO dehydrogenase flavoprotein, C-terminal domain"/>
    <property type="match status" value="1"/>
</dbReference>
<dbReference type="GO" id="GO:0071949">
    <property type="term" value="F:FAD binding"/>
    <property type="evidence" value="ECO:0007669"/>
    <property type="project" value="InterPro"/>
</dbReference>
<evidence type="ECO:0000313" key="2">
    <source>
        <dbReference type="EMBL" id="RPA92107.1"/>
    </source>
</evidence>
<dbReference type="PANTHER" id="PTHR45444:SF3">
    <property type="entry name" value="XANTHINE DEHYDROGENASE"/>
    <property type="match status" value="1"/>
</dbReference>
<accession>A0A3N4J4E3</accession>
<dbReference type="PANTHER" id="PTHR45444">
    <property type="entry name" value="XANTHINE DEHYDROGENASE"/>
    <property type="match status" value="1"/>
</dbReference>
<dbReference type="InterPro" id="IPR036318">
    <property type="entry name" value="FAD-bd_PCMH-like_sf"/>
</dbReference>
<feature type="domain" description="FAD-binding PCMH-type" evidence="1">
    <location>
        <begin position="93"/>
        <end position="271"/>
    </location>
</feature>
<dbReference type="InterPro" id="IPR016167">
    <property type="entry name" value="FAD-bd_PCMH_sub1"/>
</dbReference>
<keyword evidence="3" id="KW-1185">Reference proteome</keyword>
<dbReference type="Gene3D" id="3.30.465.10">
    <property type="match status" value="1"/>
</dbReference>
<proteinExistence type="predicted"/>
<protein>
    <recommendedName>
        <fullName evidence="1">FAD-binding PCMH-type domain-containing protein</fullName>
    </recommendedName>
</protein>
<dbReference type="InterPro" id="IPR016169">
    <property type="entry name" value="FAD-bd_PCMH_sub2"/>
</dbReference>
<dbReference type="InterPro" id="IPR036683">
    <property type="entry name" value="CO_DH_flav_C_dom_sf"/>
</dbReference>
<dbReference type="PROSITE" id="PS51387">
    <property type="entry name" value="FAD_PCMH"/>
    <property type="match status" value="1"/>
</dbReference>
<dbReference type="GO" id="GO:0016491">
    <property type="term" value="F:oxidoreductase activity"/>
    <property type="evidence" value="ECO:0007669"/>
    <property type="project" value="InterPro"/>
</dbReference>
<dbReference type="OrthoDB" id="8300278at2759"/>
<gene>
    <name evidence="2" type="ORF">L873DRAFT_1864936</name>
</gene>
<dbReference type="Pfam" id="PF00941">
    <property type="entry name" value="FAD_binding_5"/>
    <property type="match status" value="1"/>
</dbReference>
<evidence type="ECO:0000259" key="1">
    <source>
        <dbReference type="PROSITE" id="PS51387"/>
    </source>
</evidence>
<dbReference type="AlphaFoldDB" id="A0A3N4J4E3"/>
<dbReference type="Pfam" id="PF03450">
    <property type="entry name" value="CO_deh_flav_C"/>
    <property type="match status" value="1"/>
</dbReference>
<dbReference type="SUPFAM" id="SSF56176">
    <property type="entry name" value="FAD-binding/transporter-associated domain-like"/>
    <property type="match status" value="1"/>
</dbReference>
<dbReference type="InterPro" id="IPR016166">
    <property type="entry name" value="FAD-bd_PCMH"/>
</dbReference>